<dbReference type="GeneID" id="22575911"/>
<dbReference type="RefSeq" id="XP_010699830.1">
    <property type="nucleotide sequence ID" value="XM_010701528.1"/>
</dbReference>
<name>A0A088RT34_LEIPA</name>
<accession>A0A088RT34</accession>
<dbReference type="EMBL" id="CP009395">
    <property type="protein sequence ID" value="AIN99123.1"/>
    <property type="molecule type" value="Genomic_DNA"/>
</dbReference>
<keyword evidence="2" id="KW-1185">Reference proteome</keyword>
<reference evidence="1 2" key="1">
    <citation type="journal article" date="2015" name="Sci. Rep.">
        <title>The genome of Leishmania panamensis: insights into genomics of the L. (Viannia) subgenus.</title>
        <authorList>
            <person name="Llanes A."/>
            <person name="Restrepo C.M."/>
            <person name="Vecchio G.D."/>
            <person name="Anguizola F.J."/>
            <person name="Lleonart R."/>
        </authorList>
    </citation>
    <scope>NUCLEOTIDE SEQUENCE [LARGE SCALE GENOMIC DNA]</scope>
    <source>
        <strain evidence="1 2">MHOM/PA/94/PSC-1</strain>
    </source>
</reference>
<dbReference type="OrthoDB" id="263257at2759"/>
<proteinExistence type="predicted"/>
<protein>
    <submittedName>
        <fullName evidence="1">Uncharacterized protein</fullName>
    </submittedName>
</protein>
<gene>
    <name evidence="1" type="ORF">LPMP_260080</name>
</gene>
<dbReference type="AlphaFoldDB" id="A0A088RT34"/>
<dbReference type="Proteomes" id="UP000063063">
    <property type="component" value="Chromosome 26"/>
</dbReference>
<sequence length="302" mass="33096">MIPNGEAKWSGTRPQHAAPSYQELMERIHFNRKLAHLSSSARRRVGAPIPSDSEVQAVYAARKAATAHQHEEMLQGDRNRRRVVSFRYYDALMAASTDNSFQEAQPLSDVGARRTVLRPLKKLVGILATRQRFSSLLRSASEAREPLNTDQAFLKVAAQSVPASPSPLPNISTLLRGIALPDVAAFRQLVSVAPADLPYGFVEAPRSRPLHEPFAFQLYRFTSVPMPEFVLDVAAQSSKEVRRGDGESLFAQQGDYVPTMMTVQPSSGVANDSRYTPCYTSARSVKGATLTRSPTDAAPTTG</sequence>
<organism evidence="1 2">
    <name type="scientific">Leishmania panamensis</name>
    <dbReference type="NCBI Taxonomy" id="5679"/>
    <lineage>
        <taxon>Eukaryota</taxon>
        <taxon>Discoba</taxon>
        <taxon>Euglenozoa</taxon>
        <taxon>Kinetoplastea</taxon>
        <taxon>Metakinetoplastina</taxon>
        <taxon>Trypanosomatida</taxon>
        <taxon>Trypanosomatidae</taxon>
        <taxon>Leishmaniinae</taxon>
        <taxon>Leishmania</taxon>
        <taxon>Leishmania guyanensis species complex</taxon>
    </lineage>
</organism>
<dbReference type="eggNOG" id="ENOG502SKYJ">
    <property type="taxonomic scope" value="Eukaryota"/>
</dbReference>
<evidence type="ECO:0000313" key="2">
    <source>
        <dbReference type="Proteomes" id="UP000063063"/>
    </source>
</evidence>
<dbReference type="KEGG" id="lpan:LPMP_260080"/>
<evidence type="ECO:0000313" key="1">
    <source>
        <dbReference type="EMBL" id="AIN99123.1"/>
    </source>
</evidence>
<dbReference type="VEuPathDB" id="TriTrypDB:LPAL13_260005700"/>
<dbReference type="VEuPathDB" id="TriTrypDB:LPMP_260080"/>